<keyword evidence="2" id="KW-0813">Transport</keyword>
<evidence type="ECO:0000256" key="4">
    <source>
        <dbReference type="ARBA" id="ARBA00022927"/>
    </source>
</evidence>
<evidence type="ECO:0000256" key="1">
    <source>
        <dbReference type="ARBA" id="ARBA00004567"/>
    </source>
</evidence>
<protein>
    <recommendedName>
        <fullName evidence="12">Nuclear pore complex protein An-Nup82</fullName>
    </recommendedName>
</protein>
<dbReference type="GO" id="GO:0017056">
    <property type="term" value="F:structural constituent of nuclear pore"/>
    <property type="evidence" value="ECO:0007669"/>
    <property type="project" value="InterPro"/>
</dbReference>
<dbReference type="GO" id="GO:0005643">
    <property type="term" value="C:nuclear pore"/>
    <property type="evidence" value="ECO:0007669"/>
    <property type="project" value="UniProtKB-SubCell"/>
</dbReference>
<dbReference type="EMBL" id="FJOG01000068">
    <property type="protein sequence ID" value="CZR69299.1"/>
    <property type="molecule type" value="Genomic_DNA"/>
</dbReference>
<feature type="region of interest" description="Disordered" evidence="9">
    <location>
        <begin position="599"/>
        <end position="623"/>
    </location>
</feature>
<evidence type="ECO:0008006" key="12">
    <source>
        <dbReference type="Google" id="ProtNLM"/>
    </source>
</evidence>
<dbReference type="AlphaFoldDB" id="A0A1L7XWD4"/>
<keyword evidence="6" id="KW-0906">Nuclear pore complex</keyword>
<proteinExistence type="predicted"/>
<dbReference type="OrthoDB" id="341482at2759"/>
<evidence type="ECO:0000256" key="9">
    <source>
        <dbReference type="SAM" id="MobiDB-lite"/>
    </source>
</evidence>
<evidence type="ECO:0000256" key="5">
    <source>
        <dbReference type="ARBA" id="ARBA00023010"/>
    </source>
</evidence>
<feature type="coiled-coil region" evidence="8">
    <location>
        <begin position="739"/>
        <end position="766"/>
    </location>
</feature>
<dbReference type="GO" id="GO:0000056">
    <property type="term" value="P:ribosomal small subunit export from nucleus"/>
    <property type="evidence" value="ECO:0007669"/>
    <property type="project" value="InterPro"/>
</dbReference>
<keyword evidence="11" id="KW-1185">Reference proteome</keyword>
<evidence type="ECO:0000313" key="11">
    <source>
        <dbReference type="Proteomes" id="UP000184330"/>
    </source>
</evidence>
<dbReference type="GO" id="GO:0006606">
    <property type="term" value="P:protein import into nucleus"/>
    <property type="evidence" value="ECO:0007669"/>
    <property type="project" value="TreeGrafter"/>
</dbReference>
<dbReference type="PANTHER" id="PTHR13257:SF0">
    <property type="entry name" value="NUCLEAR PORE COMPLEX PROTEIN NUP88"/>
    <property type="match status" value="1"/>
</dbReference>
<reference evidence="10 11" key="1">
    <citation type="submission" date="2016-03" db="EMBL/GenBank/DDBJ databases">
        <authorList>
            <person name="Ploux O."/>
        </authorList>
    </citation>
    <scope>NUCLEOTIDE SEQUENCE [LARGE SCALE GENOMIC DNA]</scope>
    <source>
        <strain evidence="10 11">UAMH 11012</strain>
    </source>
</reference>
<dbReference type="PANTHER" id="PTHR13257">
    <property type="entry name" value="NUCLEOPORIN NUP84-RELATED"/>
    <property type="match status" value="1"/>
</dbReference>
<evidence type="ECO:0000256" key="6">
    <source>
        <dbReference type="ARBA" id="ARBA00023132"/>
    </source>
</evidence>
<evidence type="ECO:0000256" key="3">
    <source>
        <dbReference type="ARBA" id="ARBA00022816"/>
    </source>
</evidence>
<keyword evidence="5" id="KW-0811">Translocation</keyword>
<evidence type="ECO:0000256" key="7">
    <source>
        <dbReference type="ARBA" id="ARBA00023242"/>
    </source>
</evidence>
<organism evidence="10 11">
    <name type="scientific">Phialocephala subalpina</name>
    <dbReference type="NCBI Taxonomy" id="576137"/>
    <lineage>
        <taxon>Eukaryota</taxon>
        <taxon>Fungi</taxon>
        <taxon>Dikarya</taxon>
        <taxon>Ascomycota</taxon>
        <taxon>Pezizomycotina</taxon>
        <taxon>Leotiomycetes</taxon>
        <taxon>Helotiales</taxon>
        <taxon>Mollisiaceae</taxon>
        <taxon>Phialocephala</taxon>
        <taxon>Phialocephala fortinii species complex</taxon>
    </lineage>
</organism>
<keyword evidence="7" id="KW-0539">Nucleus</keyword>
<dbReference type="Proteomes" id="UP000184330">
    <property type="component" value="Unassembled WGS sequence"/>
</dbReference>
<dbReference type="STRING" id="576137.A0A1L7XWD4"/>
<evidence type="ECO:0000256" key="8">
    <source>
        <dbReference type="SAM" id="Coils"/>
    </source>
</evidence>
<evidence type="ECO:0000313" key="10">
    <source>
        <dbReference type="EMBL" id="CZR69299.1"/>
    </source>
</evidence>
<sequence>MPKILSFTPEFLSSGTPGEALFKPAPANGPGASFSFSNGFYSSTKKAAKPGPRRTIARRGGEVFIAVGKEIRWADLSYMKDKYEDTKFAKEHGRSRRRDSDASQESEGYAQGYRTLKTTVAEDIRQLVISPHANYIAILTTHTVHIALLPEPRELTAKDSGPIKMKTYTLGPTTHVTSQTAIASALWHPLGVNGTCLVTVTEDAIVRVWELSTADRWSFDRPTLAIDLKKLADGTSVDQDFGASLSGNKGFSPDSFEMEVASACFAGRGSGGWSPMTLWVAMREGDIYALCPLLPEKWSPPPTLIPSLSVSIVAKVASMEDDPTISQQSKLLAQQQLAWMSEIDNQEPVHIESPAGEPPAEIYTRPTKPGRVPKLQGPFEIDLAPEESSDELDGFLSDIFVAGAKIDADDLMFGEEDALEEDEDQEGLSIGVVCFVTSSGRLSICLDLDGVEAQWLPKNSSKVFRLMEEPEPPSLLTFEVMDLLRGSETWDGNWPVFSPDYNSRYSFFVTDSSSITFVSLASWVFRLEAELSEASVGNDFRLNLLAGGHNSTRERLYTQKSDDHSSPLAASCVLRDPDLGYFLLSATPFSPVAIEFESPAPDSSPEFRRSMTRSPTYDPEPDKPLILCEPRPAYEPPHTLGENSNIPTLLEQLGRGKYSKLLKEEVRLSPATLQIMTAAHKVLSEETHRISAAAAELFRRCERLQIDLQSQIKKANDVASRVEQVTGDDNEEGPVVCMNEAVEKRIKDAADRQAKLTERIEKIRRTVTKGVRRELSDKEKAWIEETKSLAIRLGEEEGEATETNVKQPYERYEEASVLWGDLKEQVQNVEKDEGGIKSPNVKVPSEIRKKKLEQVFGLLDRETALVEATKGRLERLSLS</sequence>
<keyword evidence="4" id="KW-0653">Protein transport</keyword>
<name>A0A1L7XWD4_9HELO</name>
<keyword evidence="3" id="KW-0509">mRNA transport</keyword>
<keyword evidence="8" id="KW-0175">Coiled coil</keyword>
<dbReference type="InterPro" id="IPR037700">
    <property type="entry name" value="NUP88/NUP82"/>
</dbReference>
<feature type="region of interest" description="Disordered" evidence="9">
    <location>
        <begin position="88"/>
        <end position="109"/>
    </location>
</feature>
<accession>A0A1L7XWD4</accession>
<dbReference type="GO" id="GO:0006406">
    <property type="term" value="P:mRNA export from nucleus"/>
    <property type="evidence" value="ECO:0007669"/>
    <property type="project" value="TreeGrafter"/>
</dbReference>
<comment type="subcellular location">
    <subcellularLocation>
        <location evidence="1">Nucleus</location>
        <location evidence="1">Nuclear pore complex</location>
    </subcellularLocation>
</comment>
<gene>
    <name evidence="10" type="ORF">PAC_19199</name>
</gene>
<dbReference type="GO" id="GO:0000055">
    <property type="term" value="P:ribosomal large subunit export from nucleus"/>
    <property type="evidence" value="ECO:0007669"/>
    <property type="project" value="InterPro"/>
</dbReference>
<evidence type="ECO:0000256" key="2">
    <source>
        <dbReference type="ARBA" id="ARBA00022448"/>
    </source>
</evidence>